<reference evidence="1" key="1">
    <citation type="submission" date="2022-08" db="EMBL/GenBank/DDBJ databases">
        <authorList>
            <person name="Kallberg Y."/>
            <person name="Tangrot J."/>
            <person name="Rosling A."/>
        </authorList>
    </citation>
    <scope>NUCLEOTIDE SEQUENCE</scope>
    <source>
        <strain evidence="1">Wild A</strain>
    </source>
</reference>
<name>A0A9W4WPI2_9GLOM</name>
<proteinExistence type="predicted"/>
<sequence>MKRTIKKSTTITETIINDNGENFIIDRKYSVKNNSQLITETINDEKSGKRKMANPETLPAKHKCLVIIEEIEKPDGTKEITTKYDLNSLKKGFGIQAKFIGQNFYRKFRNREYVGEEEDFVNEFTAELVFIITEIR</sequence>
<organism evidence="1 2">
    <name type="scientific">Funneliformis geosporum</name>
    <dbReference type="NCBI Taxonomy" id="1117311"/>
    <lineage>
        <taxon>Eukaryota</taxon>
        <taxon>Fungi</taxon>
        <taxon>Fungi incertae sedis</taxon>
        <taxon>Mucoromycota</taxon>
        <taxon>Glomeromycotina</taxon>
        <taxon>Glomeromycetes</taxon>
        <taxon>Glomerales</taxon>
        <taxon>Glomeraceae</taxon>
        <taxon>Funneliformis</taxon>
    </lineage>
</organism>
<comment type="caution">
    <text evidence="1">The sequence shown here is derived from an EMBL/GenBank/DDBJ whole genome shotgun (WGS) entry which is preliminary data.</text>
</comment>
<keyword evidence="2" id="KW-1185">Reference proteome</keyword>
<protein>
    <submittedName>
        <fullName evidence="1">4224_t:CDS:1</fullName>
    </submittedName>
</protein>
<dbReference type="Proteomes" id="UP001153678">
    <property type="component" value="Unassembled WGS sequence"/>
</dbReference>
<dbReference type="AlphaFoldDB" id="A0A9W4WPI2"/>
<feature type="non-terminal residue" evidence="1">
    <location>
        <position position="136"/>
    </location>
</feature>
<evidence type="ECO:0000313" key="2">
    <source>
        <dbReference type="Proteomes" id="UP001153678"/>
    </source>
</evidence>
<gene>
    <name evidence="1" type="ORF">FWILDA_LOCUS7639</name>
</gene>
<dbReference type="OrthoDB" id="10633382at2759"/>
<accession>A0A9W4WPI2</accession>
<evidence type="ECO:0000313" key="1">
    <source>
        <dbReference type="EMBL" id="CAI2176551.1"/>
    </source>
</evidence>
<dbReference type="EMBL" id="CAMKVN010001518">
    <property type="protein sequence ID" value="CAI2176551.1"/>
    <property type="molecule type" value="Genomic_DNA"/>
</dbReference>